<sequence length="154" mass="16847">MQITCALKNLQRLLYTPYDIFHLYRSHKRNVKLERKDGFGVESSRRRVCVSRTPAGRCRRIARASVYLTGRSNPFRSEFSCRAVDSYASPGRTVGSRAGAAVGDGPRRGQVLVSGDGGLCLRAPTEPSHGMLFARGDRGAPHSRAQGDYSAATC</sequence>
<dbReference type="EMBL" id="NWSH01000774">
    <property type="protein sequence ID" value="PCG74304.1"/>
    <property type="molecule type" value="Genomic_DNA"/>
</dbReference>
<protein>
    <submittedName>
        <fullName evidence="2">Uncharacterized protein</fullName>
    </submittedName>
</protein>
<comment type="caution">
    <text evidence="2">The sequence shown here is derived from an EMBL/GenBank/DDBJ whole genome shotgun (WGS) entry which is preliminary data.</text>
</comment>
<proteinExistence type="predicted"/>
<feature type="region of interest" description="Disordered" evidence="1">
    <location>
        <begin position="133"/>
        <end position="154"/>
    </location>
</feature>
<accession>A0A2A4JRQ8</accession>
<evidence type="ECO:0000256" key="1">
    <source>
        <dbReference type="SAM" id="MobiDB-lite"/>
    </source>
</evidence>
<organism evidence="2">
    <name type="scientific">Heliothis virescens</name>
    <name type="common">Tobacco budworm moth</name>
    <dbReference type="NCBI Taxonomy" id="7102"/>
    <lineage>
        <taxon>Eukaryota</taxon>
        <taxon>Metazoa</taxon>
        <taxon>Ecdysozoa</taxon>
        <taxon>Arthropoda</taxon>
        <taxon>Hexapoda</taxon>
        <taxon>Insecta</taxon>
        <taxon>Pterygota</taxon>
        <taxon>Neoptera</taxon>
        <taxon>Endopterygota</taxon>
        <taxon>Lepidoptera</taxon>
        <taxon>Glossata</taxon>
        <taxon>Ditrysia</taxon>
        <taxon>Noctuoidea</taxon>
        <taxon>Noctuidae</taxon>
        <taxon>Heliothinae</taxon>
        <taxon>Heliothis</taxon>
    </lineage>
</organism>
<name>A0A2A4JRQ8_HELVI</name>
<dbReference type="AlphaFoldDB" id="A0A2A4JRQ8"/>
<evidence type="ECO:0000313" key="2">
    <source>
        <dbReference type="EMBL" id="PCG74304.1"/>
    </source>
</evidence>
<gene>
    <name evidence="2" type="ORF">B5V51_13549</name>
</gene>
<reference evidence="2" key="1">
    <citation type="submission" date="2017-09" db="EMBL/GenBank/DDBJ databases">
        <title>Contemporary evolution of a Lepidopteran species, Heliothis virescens, in response to modern agricultural practices.</title>
        <authorList>
            <person name="Fritz M.L."/>
            <person name="Deyonke A.M."/>
            <person name="Papanicolaou A."/>
            <person name="Micinski S."/>
            <person name="Westbrook J."/>
            <person name="Gould F."/>
        </authorList>
    </citation>
    <scope>NUCLEOTIDE SEQUENCE [LARGE SCALE GENOMIC DNA]</scope>
    <source>
        <strain evidence="2">HvINT-</strain>
        <tissue evidence="2">Whole body</tissue>
    </source>
</reference>